<dbReference type="SUPFAM" id="SSF52833">
    <property type="entry name" value="Thioredoxin-like"/>
    <property type="match status" value="1"/>
</dbReference>
<protein>
    <recommendedName>
        <fullName evidence="2">Phenol hydroxylase-like C-terminal dimerisation domain-containing protein</fullName>
    </recommendedName>
</protein>
<dbReference type="Gene3D" id="3.40.30.20">
    <property type="match status" value="1"/>
</dbReference>
<dbReference type="InterPro" id="IPR012941">
    <property type="entry name" value="Phe_hydrox_C_dim_dom"/>
</dbReference>
<dbReference type="AlphaFoldDB" id="A0AB72VFI5"/>
<dbReference type="CDD" id="cd02979">
    <property type="entry name" value="PHOX_C"/>
    <property type="match status" value="1"/>
</dbReference>
<gene>
    <name evidence="3" type="ordered locus">cgR_6004</name>
</gene>
<feature type="domain" description="Phenol hydroxylase-like C-terminal dimerisation" evidence="2">
    <location>
        <begin position="4"/>
        <end position="111"/>
    </location>
</feature>
<evidence type="ECO:0000256" key="1">
    <source>
        <dbReference type="ARBA" id="ARBA00023002"/>
    </source>
</evidence>
<evidence type="ECO:0000259" key="2">
    <source>
        <dbReference type="Pfam" id="PF07976"/>
    </source>
</evidence>
<organism evidence="3">
    <name type="scientific">Corynebacterium glutamicum (strain R)</name>
    <dbReference type="NCBI Taxonomy" id="340322"/>
    <lineage>
        <taxon>Bacteria</taxon>
        <taxon>Bacillati</taxon>
        <taxon>Actinomycetota</taxon>
        <taxon>Actinomycetes</taxon>
        <taxon>Mycobacteriales</taxon>
        <taxon>Corynebacteriaceae</taxon>
        <taxon>Corynebacterium</taxon>
    </lineage>
</organism>
<evidence type="ECO:0000313" key="3">
    <source>
        <dbReference type="EMBL" id="BAQ21066.1"/>
    </source>
</evidence>
<accession>A0AB72VFI5</accession>
<dbReference type="GO" id="GO:0016491">
    <property type="term" value="F:oxidoreductase activity"/>
    <property type="evidence" value="ECO:0007669"/>
    <property type="project" value="UniProtKB-KW"/>
</dbReference>
<dbReference type="Proteomes" id="UP000006698">
    <property type="component" value="Chromosome"/>
</dbReference>
<keyword evidence="1" id="KW-0560">Oxidoreductase</keyword>
<name>A0AB72VFI5_CORGB</name>
<dbReference type="KEGG" id="cgt:cgR_6004"/>
<dbReference type="InterPro" id="IPR036249">
    <property type="entry name" value="Thioredoxin-like_sf"/>
</dbReference>
<sequence length="113" mass="12851">MEESEDSPLNRFTPEDGDRNAIFDIKAIYQQHYHSFDLFDAPEVFFPRVGPYKLQNLENVWTALDSQDIFESRGISRDGAIVVVRPDQYVAAVLPLEDTAGLAEFFNGNLLEP</sequence>
<proteinExistence type="predicted"/>
<dbReference type="Pfam" id="PF07976">
    <property type="entry name" value="Phe_hydrox_dim"/>
    <property type="match status" value="1"/>
</dbReference>
<dbReference type="EMBL" id="AP009044">
    <property type="protein sequence ID" value="BAQ21066.1"/>
    <property type="molecule type" value="Genomic_DNA"/>
</dbReference>
<reference evidence="3" key="1">
    <citation type="journal article" date="2007" name="Microbiology">
        <title>Comparative analysis of the Corynebacterium glutamicum group and complete genome sequence of strain R.</title>
        <authorList>
            <person name="Yukawa H."/>
            <person name="Omumasaba C.A."/>
            <person name="Nonaka H."/>
            <person name="Kos P."/>
            <person name="Okai N."/>
            <person name="Suzuki N."/>
            <person name="Suda M."/>
            <person name="Tsuge Y."/>
            <person name="Watanabe J."/>
            <person name="Ikeda Y."/>
            <person name="Vertes A.A."/>
            <person name="Inui M."/>
        </authorList>
    </citation>
    <scope>NUCLEOTIDE SEQUENCE</scope>
    <source>
        <strain evidence="3">R</strain>
    </source>
</reference>
<dbReference type="InterPro" id="IPR038220">
    <property type="entry name" value="PHOX_C_sf"/>
</dbReference>